<evidence type="ECO:0000313" key="3">
    <source>
        <dbReference type="Proteomes" id="UP000184474"/>
    </source>
</evidence>
<evidence type="ECO:0008006" key="4">
    <source>
        <dbReference type="Google" id="ProtNLM"/>
    </source>
</evidence>
<dbReference type="RefSeq" id="WP_073122374.1">
    <property type="nucleotide sequence ID" value="NZ_FRAA01000003.1"/>
</dbReference>
<name>A0A1M6QFQ8_REIAG</name>
<dbReference type="PROSITE" id="PS51257">
    <property type="entry name" value="PROKAR_LIPOPROTEIN"/>
    <property type="match status" value="1"/>
</dbReference>
<dbReference type="STRING" id="156994.SAMN04488028_103305"/>
<evidence type="ECO:0000256" key="1">
    <source>
        <dbReference type="SAM" id="SignalP"/>
    </source>
</evidence>
<feature type="signal peptide" evidence="1">
    <location>
        <begin position="1"/>
        <end position="23"/>
    </location>
</feature>
<dbReference type="AlphaFoldDB" id="A0A1M6QFQ8"/>
<organism evidence="2 3">
    <name type="scientific">Reichenbachiella agariperforans</name>
    <dbReference type="NCBI Taxonomy" id="156994"/>
    <lineage>
        <taxon>Bacteria</taxon>
        <taxon>Pseudomonadati</taxon>
        <taxon>Bacteroidota</taxon>
        <taxon>Cytophagia</taxon>
        <taxon>Cytophagales</taxon>
        <taxon>Reichenbachiellaceae</taxon>
        <taxon>Reichenbachiella</taxon>
    </lineage>
</organism>
<evidence type="ECO:0000313" key="2">
    <source>
        <dbReference type="EMBL" id="SHK18940.1"/>
    </source>
</evidence>
<proteinExistence type="predicted"/>
<protein>
    <recommendedName>
        <fullName evidence="4">Lipocalin-like domain-containing protein</fullName>
    </recommendedName>
</protein>
<keyword evidence="3" id="KW-1185">Reference proteome</keyword>
<accession>A0A1M6QFQ8</accession>
<dbReference type="Proteomes" id="UP000184474">
    <property type="component" value="Unassembled WGS sequence"/>
</dbReference>
<sequence length="162" mass="16386">MKKYLNYLTAALFLSLAVLSSCGGDDSDGDGDGDGDGGINLGEVAELINGDYTATSVTQPGDAGDWDSFVLTISGATASGADYAATGVPAGYEAVWPASGELAFSVAADGSLEITRDGSIDMDATQSSTGADLELSFEVTTGAARTNSVNGTWTFDLEKSAN</sequence>
<reference evidence="3" key="1">
    <citation type="submission" date="2016-11" db="EMBL/GenBank/DDBJ databases">
        <authorList>
            <person name="Varghese N."/>
            <person name="Submissions S."/>
        </authorList>
    </citation>
    <scope>NUCLEOTIDE SEQUENCE [LARGE SCALE GENOMIC DNA]</scope>
    <source>
        <strain evidence="3">DSM 26134</strain>
    </source>
</reference>
<gene>
    <name evidence="2" type="ORF">SAMN04488028_103305</name>
</gene>
<keyword evidence="1" id="KW-0732">Signal</keyword>
<feature type="chain" id="PRO_5009920322" description="Lipocalin-like domain-containing protein" evidence="1">
    <location>
        <begin position="24"/>
        <end position="162"/>
    </location>
</feature>
<dbReference type="EMBL" id="FRAA01000003">
    <property type="protein sequence ID" value="SHK18940.1"/>
    <property type="molecule type" value="Genomic_DNA"/>
</dbReference>